<dbReference type="Proteomes" id="UP001159363">
    <property type="component" value="Chromosome 10"/>
</dbReference>
<organism evidence="1 2">
    <name type="scientific">Dryococelus australis</name>
    <dbReference type="NCBI Taxonomy" id="614101"/>
    <lineage>
        <taxon>Eukaryota</taxon>
        <taxon>Metazoa</taxon>
        <taxon>Ecdysozoa</taxon>
        <taxon>Arthropoda</taxon>
        <taxon>Hexapoda</taxon>
        <taxon>Insecta</taxon>
        <taxon>Pterygota</taxon>
        <taxon>Neoptera</taxon>
        <taxon>Polyneoptera</taxon>
        <taxon>Phasmatodea</taxon>
        <taxon>Verophasmatodea</taxon>
        <taxon>Anareolatae</taxon>
        <taxon>Phasmatidae</taxon>
        <taxon>Eurycanthinae</taxon>
        <taxon>Dryococelus</taxon>
    </lineage>
</organism>
<sequence length="83" mass="9796">MEMVEQQVTVLNAEEFYKCCVDHCKPKGIEIILVNSTSIAQHQDILEKRRGKVTPIPFVQAKHYFRTVNKQDIMWLEELFNMN</sequence>
<proteinExistence type="predicted"/>
<comment type="caution">
    <text evidence="1">The sequence shown here is derived from an EMBL/GenBank/DDBJ whole genome shotgun (WGS) entry which is preliminary data.</text>
</comment>
<protein>
    <submittedName>
        <fullName evidence="1">Uncharacterized protein</fullName>
    </submittedName>
</protein>
<dbReference type="EMBL" id="JARBHB010000011">
    <property type="protein sequence ID" value="KAJ8872863.1"/>
    <property type="molecule type" value="Genomic_DNA"/>
</dbReference>
<keyword evidence="2" id="KW-1185">Reference proteome</keyword>
<name>A0ABQ9GLG2_9NEOP</name>
<reference evidence="1 2" key="1">
    <citation type="submission" date="2023-02" db="EMBL/GenBank/DDBJ databases">
        <title>LHISI_Scaffold_Assembly.</title>
        <authorList>
            <person name="Stuart O.P."/>
            <person name="Cleave R."/>
            <person name="Magrath M.J.L."/>
            <person name="Mikheyev A.S."/>
        </authorList>
    </citation>
    <scope>NUCLEOTIDE SEQUENCE [LARGE SCALE GENOMIC DNA]</scope>
    <source>
        <strain evidence="1">Daus_M_001</strain>
        <tissue evidence="1">Leg muscle</tissue>
    </source>
</reference>
<evidence type="ECO:0000313" key="2">
    <source>
        <dbReference type="Proteomes" id="UP001159363"/>
    </source>
</evidence>
<gene>
    <name evidence="1" type="ORF">PR048_026479</name>
</gene>
<accession>A0ABQ9GLG2</accession>
<evidence type="ECO:0000313" key="1">
    <source>
        <dbReference type="EMBL" id="KAJ8872863.1"/>
    </source>
</evidence>